<dbReference type="GO" id="GO:0009231">
    <property type="term" value="P:riboflavin biosynthetic process"/>
    <property type="evidence" value="ECO:0007669"/>
    <property type="project" value="InterPro"/>
</dbReference>
<sequence>MAELLIDFITSLDGYASGEGWPGFWGLEGPEYLAWLGEQPQVTYLMGANTYRLMSGFAAGQMPAGTDEFTADEEASVDELTAARKVVFSSMLAEPLTWANSTLVRGDAVDAVRAMKDAEDGILSTIGSLSLARSLLRAGLVDRFRVGMFPVITGATGAERIYDGYPDVALEMTDHRTFDTGIQFVEYRPRVLEGPPLATTGGWTRPGEA</sequence>
<evidence type="ECO:0000313" key="2">
    <source>
        <dbReference type="EMBL" id="RXR23728.1"/>
    </source>
</evidence>
<dbReference type="InterPro" id="IPR050765">
    <property type="entry name" value="Riboflavin_Biosynth_HTPR"/>
</dbReference>
<evidence type="ECO:0000313" key="3">
    <source>
        <dbReference type="EMBL" id="RXR33802.1"/>
    </source>
</evidence>
<keyword evidence="5" id="KW-1185">Reference proteome</keyword>
<gene>
    <name evidence="2" type="ORF">EQW73_13955</name>
    <name evidence="3" type="ORF">EQW78_10945</name>
</gene>
<dbReference type="InterPro" id="IPR002734">
    <property type="entry name" value="RibDG_C"/>
</dbReference>
<reference evidence="4 5" key="1">
    <citation type="submission" date="2019-01" db="EMBL/GenBank/DDBJ databases">
        <title>Oerskovia turbata Genome sequencing and assembly.</title>
        <authorList>
            <person name="Dou T."/>
        </authorList>
    </citation>
    <scope>NUCLEOTIDE SEQUENCE [LARGE SCALE GENOMIC DNA]</scope>
    <source>
        <strain evidence="3 4">JCM12123</strain>
        <strain evidence="2 5">JCM3160</strain>
    </source>
</reference>
<evidence type="ECO:0000259" key="1">
    <source>
        <dbReference type="Pfam" id="PF01872"/>
    </source>
</evidence>
<evidence type="ECO:0000313" key="5">
    <source>
        <dbReference type="Proteomes" id="UP000290517"/>
    </source>
</evidence>
<protein>
    <submittedName>
        <fullName evidence="3">Deaminase</fullName>
    </submittedName>
</protein>
<dbReference type="Pfam" id="PF01872">
    <property type="entry name" value="RibD_C"/>
    <property type="match status" value="1"/>
</dbReference>
<name>A0A4Q1KUK8_9CELL</name>
<dbReference type="SUPFAM" id="SSF53597">
    <property type="entry name" value="Dihydrofolate reductase-like"/>
    <property type="match status" value="1"/>
</dbReference>
<dbReference type="Proteomes" id="UP000289805">
    <property type="component" value="Unassembled WGS sequence"/>
</dbReference>
<feature type="domain" description="Bacterial bifunctional deaminase-reductase C-terminal" evidence="1">
    <location>
        <begin position="4"/>
        <end position="184"/>
    </location>
</feature>
<accession>A0A4Q1KUK8</accession>
<dbReference type="STRING" id="1713.GCA_000718325_02738"/>
<comment type="caution">
    <text evidence="3">The sequence shown here is derived from an EMBL/GenBank/DDBJ whole genome shotgun (WGS) entry which is preliminary data.</text>
</comment>
<dbReference type="PANTHER" id="PTHR38011:SF2">
    <property type="entry name" value="BIFUNCTIONAL DEAMINASE-REDUCTASE DOMAIN PROTEIN"/>
    <property type="match status" value="1"/>
</dbReference>
<dbReference type="PANTHER" id="PTHR38011">
    <property type="entry name" value="DIHYDROFOLATE REDUCTASE FAMILY PROTEIN (AFU_ORTHOLOGUE AFUA_8G06820)"/>
    <property type="match status" value="1"/>
</dbReference>
<dbReference type="AlphaFoldDB" id="A0A4Q1KUK8"/>
<dbReference type="GO" id="GO:0008703">
    <property type="term" value="F:5-amino-6-(5-phosphoribosylamino)uracil reductase activity"/>
    <property type="evidence" value="ECO:0007669"/>
    <property type="project" value="InterPro"/>
</dbReference>
<dbReference type="EMBL" id="SDJQ01000013">
    <property type="protein sequence ID" value="RXR33802.1"/>
    <property type="molecule type" value="Genomic_DNA"/>
</dbReference>
<dbReference type="Proteomes" id="UP000290517">
    <property type="component" value="Unassembled WGS sequence"/>
</dbReference>
<dbReference type="RefSeq" id="WP_030152226.1">
    <property type="nucleotide sequence ID" value="NZ_JOFV01000013.1"/>
</dbReference>
<proteinExistence type="predicted"/>
<dbReference type="InterPro" id="IPR024072">
    <property type="entry name" value="DHFR-like_dom_sf"/>
</dbReference>
<organism evidence="3 4">
    <name type="scientific">Oerskovia turbata</name>
    <dbReference type="NCBI Taxonomy" id="1713"/>
    <lineage>
        <taxon>Bacteria</taxon>
        <taxon>Bacillati</taxon>
        <taxon>Actinomycetota</taxon>
        <taxon>Actinomycetes</taxon>
        <taxon>Micrococcales</taxon>
        <taxon>Cellulomonadaceae</taxon>
        <taxon>Oerskovia</taxon>
    </lineage>
</organism>
<dbReference type="OrthoDB" id="4376317at2"/>
<dbReference type="Gene3D" id="3.40.430.10">
    <property type="entry name" value="Dihydrofolate Reductase, subunit A"/>
    <property type="match status" value="1"/>
</dbReference>
<dbReference type="EMBL" id="SDJR01000009">
    <property type="protein sequence ID" value="RXR23728.1"/>
    <property type="molecule type" value="Genomic_DNA"/>
</dbReference>
<evidence type="ECO:0000313" key="4">
    <source>
        <dbReference type="Proteomes" id="UP000289805"/>
    </source>
</evidence>